<gene>
    <name evidence="1" type="ORF">FKW44_014952</name>
</gene>
<evidence type="ECO:0000313" key="2">
    <source>
        <dbReference type="Proteomes" id="UP000595437"/>
    </source>
</evidence>
<proteinExistence type="predicted"/>
<dbReference type="Proteomes" id="UP000595437">
    <property type="component" value="Chromosome 10"/>
</dbReference>
<reference evidence="2" key="1">
    <citation type="submission" date="2021-01" db="EMBL/GenBank/DDBJ databases">
        <title>Caligus Genome Assembly.</title>
        <authorList>
            <person name="Gallardo-Escarate C."/>
        </authorList>
    </citation>
    <scope>NUCLEOTIDE SEQUENCE [LARGE SCALE GENOMIC DNA]</scope>
</reference>
<protein>
    <submittedName>
        <fullName evidence="1">Uncharacterized protein</fullName>
    </submittedName>
</protein>
<accession>A0A7T8GZM3</accession>
<dbReference type="EMBL" id="CP045899">
    <property type="protein sequence ID" value="QQP40790.1"/>
    <property type="molecule type" value="Genomic_DNA"/>
</dbReference>
<organism evidence="1 2">
    <name type="scientific">Caligus rogercresseyi</name>
    <name type="common">Sea louse</name>
    <dbReference type="NCBI Taxonomy" id="217165"/>
    <lineage>
        <taxon>Eukaryota</taxon>
        <taxon>Metazoa</taxon>
        <taxon>Ecdysozoa</taxon>
        <taxon>Arthropoda</taxon>
        <taxon>Crustacea</taxon>
        <taxon>Multicrustacea</taxon>
        <taxon>Hexanauplia</taxon>
        <taxon>Copepoda</taxon>
        <taxon>Siphonostomatoida</taxon>
        <taxon>Caligidae</taxon>
        <taxon>Caligus</taxon>
    </lineage>
</organism>
<dbReference type="AlphaFoldDB" id="A0A7T8GZM3"/>
<name>A0A7T8GZM3_CALRO</name>
<keyword evidence="2" id="KW-1185">Reference proteome</keyword>
<sequence length="58" mass="6506">MLFSKRRKCKDTSLYLNGAKIEGVRTLGGERVSVSPTKGCHKEESYRPLHGTLISKKL</sequence>
<evidence type="ECO:0000313" key="1">
    <source>
        <dbReference type="EMBL" id="QQP40790.1"/>
    </source>
</evidence>